<feature type="domain" description="FAD/NAD(P)-binding" evidence="3">
    <location>
        <begin position="132"/>
        <end position="413"/>
    </location>
</feature>
<keyword evidence="2" id="KW-0560">Oxidoreductase</keyword>
<dbReference type="AlphaFoldDB" id="A0A0H2Z7H2"/>
<sequence length="426" mass="46522">MVFDRTFDTFKQGLWCKRLLAAGRDGCAEQRLLVLETSIDAELGYLRPLGDLVQRRRLKTQFHKKFARGVEYRLGKRLVGGPTAPCLYGFGHDIGTLQYLNLRFRIPLSVLNEQSKGLATTCPPAEPITMNDVIIIGGSFAGLAAALQLGRARRKVIVLDTGRPRNRFAGHSHGLLGHDHTPPLDILAAARQQLTRYPTVRLVNARAEKISGVIDDFCVVTDDHESLKARRVILSYGVADQMPDVPGFAESWGTSIVPCPYCDGFEAAGQHWGLVWSGPQSHNQVRLFLDWTDRLTVFADGHDITPDIQADLAHRNIPVVDGRIVEIAHHQGHIATVNLDTGSTVAVDILFAHPRNKPSANLHESLGLATMDTPTGVVLKVDERRQTSTPGIYAAGDLTTPILPSVTQASSQGAMAGIFAQQSMLA</sequence>
<dbReference type="PRINTS" id="PR00368">
    <property type="entry name" value="FADPNR"/>
</dbReference>
<dbReference type="EMBL" id="CP000438">
    <property type="protein sequence ID" value="ABJ10555.1"/>
    <property type="molecule type" value="Genomic_DNA"/>
</dbReference>
<dbReference type="Pfam" id="PF07992">
    <property type="entry name" value="Pyr_redox_2"/>
    <property type="match status" value="1"/>
</dbReference>
<organism evidence="4 5">
    <name type="scientific">Pseudomonas aeruginosa (strain UCBPP-PA14)</name>
    <dbReference type="NCBI Taxonomy" id="208963"/>
    <lineage>
        <taxon>Bacteria</taxon>
        <taxon>Pseudomonadati</taxon>
        <taxon>Pseudomonadota</taxon>
        <taxon>Gammaproteobacteria</taxon>
        <taxon>Pseudomonadales</taxon>
        <taxon>Pseudomonadaceae</taxon>
        <taxon>Pseudomonas</taxon>
    </lineage>
</organism>
<dbReference type="InterPro" id="IPR023753">
    <property type="entry name" value="FAD/NAD-binding_dom"/>
</dbReference>
<accession>A0A0H2Z7H2</accession>
<reference evidence="4 5" key="1">
    <citation type="journal article" date="2006" name="Genome Biol.">
        <title>Genomic analysis reveals that Pseudomonas aeruginosa virulence is combinatorial.</title>
        <authorList>
            <person name="Lee D.G."/>
            <person name="Urbach J.M."/>
            <person name="Wu G."/>
            <person name="Liberati N.T."/>
            <person name="Feinbaum R.L."/>
            <person name="Miyata S."/>
            <person name="Diggins L.T."/>
            <person name="He J."/>
            <person name="Saucier M."/>
            <person name="Deziel E."/>
            <person name="Friedman L."/>
            <person name="Li L."/>
            <person name="Grills G."/>
            <person name="Montgomery K."/>
            <person name="Kucherlapati R."/>
            <person name="Rahme L.G."/>
            <person name="Ausubel F.M."/>
        </authorList>
    </citation>
    <scope>NUCLEOTIDE SEQUENCE [LARGE SCALE GENOMIC DNA]</scope>
    <source>
        <strain evidence="4 5">UCBPP-PA14</strain>
    </source>
</reference>
<dbReference type="Gene3D" id="3.50.50.60">
    <property type="entry name" value="FAD/NAD(P)-binding domain"/>
    <property type="match status" value="2"/>
</dbReference>
<evidence type="ECO:0000256" key="2">
    <source>
        <dbReference type="ARBA" id="ARBA00023002"/>
    </source>
</evidence>
<dbReference type="InterPro" id="IPR036188">
    <property type="entry name" value="FAD/NAD-bd_sf"/>
</dbReference>
<gene>
    <name evidence="4" type="ordered locus">PA14_46620</name>
</gene>
<dbReference type="InterPro" id="IPR050097">
    <property type="entry name" value="Ferredoxin-NADP_redctase_2"/>
</dbReference>
<keyword evidence="1" id="KW-0285">Flavoprotein</keyword>
<name>A0A0H2Z7H2_PSEAB</name>
<dbReference type="PRINTS" id="PR00469">
    <property type="entry name" value="PNDRDTASEII"/>
</dbReference>
<evidence type="ECO:0000259" key="3">
    <source>
        <dbReference type="Pfam" id="PF07992"/>
    </source>
</evidence>
<evidence type="ECO:0000256" key="1">
    <source>
        <dbReference type="ARBA" id="ARBA00022630"/>
    </source>
</evidence>
<evidence type="ECO:0000313" key="5">
    <source>
        <dbReference type="Proteomes" id="UP000000653"/>
    </source>
</evidence>
<evidence type="ECO:0000313" key="4">
    <source>
        <dbReference type="EMBL" id="ABJ10555.1"/>
    </source>
</evidence>
<dbReference type="Proteomes" id="UP000000653">
    <property type="component" value="Chromosome"/>
</dbReference>
<dbReference type="PANTHER" id="PTHR48105">
    <property type="entry name" value="THIOREDOXIN REDUCTASE 1-RELATED-RELATED"/>
    <property type="match status" value="1"/>
</dbReference>
<proteinExistence type="predicted"/>
<dbReference type="GO" id="GO:0016491">
    <property type="term" value="F:oxidoreductase activity"/>
    <property type="evidence" value="ECO:0007669"/>
    <property type="project" value="UniProtKB-KW"/>
</dbReference>
<dbReference type="HOGENOM" id="CLU_031864_5_0_6"/>
<protein>
    <submittedName>
        <fullName evidence="4">Putative pyridine nucleotide-disulphide oxidoreductase</fullName>
    </submittedName>
</protein>
<dbReference type="SUPFAM" id="SSF51905">
    <property type="entry name" value="FAD/NAD(P)-binding domain"/>
    <property type="match status" value="1"/>
</dbReference>
<dbReference type="KEGG" id="pau:PA14_46620"/>